<proteinExistence type="predicted"/>
<dbReference type="InterPro" id="IPR023860">
    <property type="entry name" value="FeFe-hyd_TM1266"/>
</dbReference>
<gene>
    <name evidence="1" type="ORF">ENH14_01075</name>
</gene>
<dbReference type="Pfam" id="PF21699">
    <property type="entry name" value="TM1266-like"/>
    <property type="match status" value="1"/>
</dbReference>
<name>A0A7V0LTK3_UNCW3</name>
<protein>
    <recommendedName>
        <fullName evidence="2">CopG family transcriptional regulator</fullName>
    </recommendedName>
</protein>
<dbReference type="NCBIfam" id="TIGR03959">
    <property type="entry name" value="hyd_TM1266"/>
    <property type="match status" value="1"/>
</dbReference>
<dbReference type="AlphaFoldDB" id="A0A7V0LTK3"/>
<dbReference type="Proteomes" id="UP000886381">
    <property type="component" value="Unassembled WGS sequence"/>
</dbReference>
<accession>A0A7V0LTK3</accession>
<reference evidence="1" key="1">
    <citation type="journal article" date="2020" name="mSystems">
        <title>Genome- and Community-Level Interaction Insights into Carbon Utilization and Element Cycling Functions of Hydrothermarchaeota in Hydrothermal Sediment.</title>
        <authorList>
            <person name="Zhou Z."/>
            <person name="Liu Y."/>
            <person name="Xu W."/>
            <person name="Pan J."/>
            <person name="Luo Z.H."/>
            <person name="Li M."/>
        </authorList>
    </citation>
    <scope>NUCLEOTIDE SEQUENCE [LARGE SCALE GENOMIC DNA]</scope>
    <source>
        <strain evidence="1">HyVt-28</strain>
    </source>
</reference>
<dbReference type="InterPro" id="IPR027271">
    <property type="entry name" value="Acetolactate_synth/TF_NikR_C"/>
</dbReference>
<dbReference type="InterPro" id="IPR045865">
    <property type="entry name" value="ACT-like_dom_sf"/>
</dbReference>
<dbReference type="Gene3D" id="3.30.70.1150">
    <property type="entry name" value="ACT-like. Chain A, domain 2"/>
    <property type="match status" value="1"/>
</dbReference>
<comment type="caution">
    <text evidence="1">The sequence shown here is derived from an EMBL/GenBank/DDBJ whole genome shotgun (WGS) entry which is preliminary data.</text>
</comment>
<dbReference type="SUPFAM" id="SSF55021">
    <property type="entry name" value="ACT-like"/>
    <property type="match status" value="1"/>
</dbReference>
<sequence length="97" mass="10937">MNKSYEKINVDNPQKRLGVIGIFIYELEKSKEVNEILSKFYLNIKARMGLPLKDGSKKMAIISLIFEGTTDELGALTGRLGKIEGVSCRSFLAKNRR</sequence>
<dbReference type="EMBL" id="DRDR01000047">
    <property type="protein sequence ID" value="HDL60028.1"/>
    <property type="molecule type" value="Genomic_DNA"/>
</dbReference>
<evidence type="ECO:0008006" key="2">
    <source>
        <dbReference type="Google" id="ProtNLM"/>
    </source>
</evidence>
<evidence type="ECO:0000313" key="1">
    <source>
        <dbReference type="EMBL" id="HDL60028.1"/>
    </source>
</evidence>
<organism evidence="1">
    <name type="scientific">candidate division WOR-3 bacterium</name>
    <dbReference type="NCBI Taxonomy" id="2052148"/>
    <lineage>
        <taxon>Bacteria</taxon>
        <taxon>Bacteria division WOR-3</taxon>
    </lineage>
</organism>